<reference evidence="5 6" key="1">
    <citation type="submission" date="2020-04" db="EMBL/GenBank/DDBJ databases">
        <authorList>
            <person name="Wallbank WR R."/>
            <person name="Pardo Diaz C."/>
            <person name="Kozak K."/>
            <person name="Martin S."/>
            <person name="Jiggins C."/>
            <person name="Moest M."/>
            <person name="Warren A I."/>
            <person name="Byers J.R.P. K."/>
            <person name="Montejo-Kovacevich G."/>
            <person name="Yen C E."/>
        </authorList>
    </citation>
    <scope>NUCLEOTIDE SEQUENCE [LARGE SCALE GENOMIC DNA]</scope>
</reference>
<feature type="domain" description="Serpin" evidence="4">
    <location>
        <begin position="33"/>
        <end position="88"/>
    </location>
</feature>
<keyword evidence="1" id="KW-0646">Protease inhibitor</keyword>
<dbReference type="EMBL" id="CADEBC010000519">
    <property type="protein sequence ID" value="CAB3243952.1"/>
    <property type="molecule type" value="Genomic_DNA"/>
</dbReference>
<evidence type="ECO:0000313" key="6">
    <source>
        <dbReference type="Proteomes" id="UP000494106"/>
    </source>
</evidence>
<organism evidence="5 6">
    <name type="scientific">Arctia plantaginis</name>
    <name type="common">Wood tiger moth</name>
    <name type="synonym">Phalaena plantaginis</name>
    <dbReference type="NCBI Taxonomy" id="874455"/>
    <lineage>
        <taxon>Eukaryota</taxon>
        <taxon>Metazoa</taxon>
        <taxon>Ecdysozoa</taxon>
        <taxon>Arthropoda</taxon>
        <taxon>Hexapoda</taxon>
        <taxon>Insecta</taxon>
        <taxon>Pterygota</taxon>
        <taxon>Neoptera</taxon>
        <taxon>Endopterygota</taxon>
        <taxon>Lepidoptera</taxon>
        <taxon>Glossata</taxon>
        <taxon>Ditrysia</taxon>
        <taxon>Noctuoidea</taxon>
        <taxon>Erebidae</taxon>
        <taxon>Arctiinae</taxon>
        <taxon>Arctia</taxon>
    </lineage>
</organism>
<protein>
    <recommendedName>
        <fullName evidence="4">Serpin domain-containing protein</fullName>
    </recommendedName>
</protein>
<feature type="chain" id="PRO_5035729950" description="Serpin domain-containing protein" evidence="3">
    <location>
        <begin position="19"/>
        <end position="93"/>
    </location>
</feature>
<evidence type="ECO:0000256" key="3">
    <source>
        <dbReference type="SAM" id="SignalP"/>
    </source>
</evidence>
<dbReference type="GO" id="GO:0004867">
    <property type="term" value="F:serine-type endopeptidase inhibitor activity"/>
    <property type="evidence" value="ECO:0007669"/>
    <property type="project" value="UniProtKB-KW"/>
</dbReference>
<dbReference type="Pfam" id="PF00079">
    <property type="entry name" value="Serpin"/>
    <property type="match status" value="1"/>
</dbReference>
<keyword evidence="2" id="KW-0722">Serine protease inhibitor</keyword>
<accession>A0A8S1AGI9</accession>
<keyword evidence="6" id="KW-1185">Reference proteome</keyword>
<evidence type="ECO:0000256" key="1">
    <source>
        <dbReference type="ARBA" id="ARBA00022690"/>
    </source>
</evidence>
<proteinExistence type="predicted"/>
<dbReference type="AlphaFoldDB" id="A0A8S1AGI9"/>
<dbReference type="InterPro" id="IPR042178">
    <property type="entry name" value="Serpin_sf_1"/>
</dbReference>
<evidence type="ECO:0000259" key="4">
    <source>
        <dbReference type="Pfam" id="PF00079"/>
    </source>
</evidence>
<sequence>MKIYLLICHTTVWALVASTVISESNIQDVLKNGNDQFSAKFLNEVSKDQADKSFVISAYSVLSPLAQLALASVGQTHDEILTAIGMPNDNVVS</sequence>
<evidence type="ECO:0000313" key="5">
    <source>
        <dbReference type="EMBL" id="CAB3243952.1"/>
    </source>
</evidence>
<dbReference type="Proteomes" id="UP000494106">
    <property type="component" value="Unassembled WGS sequence"/>
</dbReference>
<dbReference type="InterPro" id="IPR036186">
    <property type="entry name" value="Serpin_sf"/>
</dbReference>
<feature type="signal peptide" evidence="3">
    <location>
        <begin position="1"/>
        <end position="18"/>
    </location>
</feature>
<dbReference type="SUPFAM" id="SSF56574">
    <property type="entry name" value="Serpins"/>
    <property type="match status" value="1"/>
</dbReference>
<dbReference type="Gene3D" id="3.30.497.10">
    <property type="entry name" value="Antithrombin, subunit I, domain 2"/>
    <property type="match status" value="1"/>
</dbReference>
<dbReference type="InterPro" id="IPR023796">
    <property type="entry name" value="Serpin_dom"/>
</dbReference>
<comment type="caution">
    <text evidence="5">The sequence shown here is derived from an EMBL/GenBank/DDBJ whole genome shotgun (WGS) entry which is preliminary data.</text>
</comment>
<name>A0A8S1AGI9_ARCPL</name>
<evidence type="ECO:0000256" key="2">
    <source>
        <dbReference type="ARBA" id="ARBA00022900"/>
    </source>
</evidence>
<gene>
    <name evidence="5" type="ORF">APLA_LOCUS9705</name>
</gene>
<keyword evidence="3" id="KW-0732">Signal</keyword>
<dbReference type="OrthoDB" id="671595at2759"/>